<name>A0ABY7AE12_9FIRM</name>
<evidence type="ECO:0008006" key="3">
    <source>
        <dbReference type="Google" id="ProtNLM"/>
    </source>
</evidence>
<reference evidence="1" key="1">
    <citation type="submission" date="2022-11" db="EMBL/GenBank/DDBJ databases">
        <title>Lacrimispora xylanolytica sy1, complete genome.</title>
        <authorList>
            <person name="Choi S."/>
        </authorList>
    </citation>
    <scope>NUCLEOTIDE SEQUENCE</scope>
    <source>
        <strain evidence="1">Sy1</strain>
    </source>
</reference>
<evidence type="ECO:0000313" key="1">
    <source>
        <dbReference type="EMBL" id="WAJ24841.1"/>
    </source>
</evidence>
<sequence>MANKTNNYKLPKPEVDDFYDISEYNKTMDMLDDSLTEMDEKKLDKNGDASEAVTEFEQEILRENIESGETLSSTFGKVKKWFSEMKDVAFSGHAKDVATDAAHRFVSDAEKSSWNGKVGASGGDISETVIGTLESIDSKYPVPAYGETAKVFMGKVKKFINDTKPLNAEMFVEVANSGSDTTGDGTLSKPYRTIQYALNTIPKDLNGYRVTIRVGDGTYNEEVHLSGYKSGSIIIRRSGPIILNAICNIQSIYVSDCHSVSIQGINLTSTGRDCVMFYKCDYAEAISCKSIENGSGYTSYTFDNVNNGKIVGCMSKNYDICLKITGSNVFSNSWDQYALGNNFGIIVKDGGTLVKGEGYQPPGQIQDEFIQSTAGIILNRFGASIGTLLSDLSLYVSPTGSDITGVGTKQRPFKTIQRAVNSLPKDLGGFMASIVISDGTYVEDVLVSNFYNGYVIIQRNISNQVINNLCNVRSVRVKYCTAMVDIQGMNITAGNIEGVSISFSSLVTIFRCQSIVDDGSINSAAFKFEYCTKGRVVQCHTQNKNTAIIARNTEVLSDTWDNSSSTKGTALISVEAASIITTGTQPSSPSKNTVQYSGGSFVKDNGTQISGIISSGLSCTWGIITGGYVRHGNLNGVAMVTICTRVITTVQLSAYTNYVIHGYPKPMNINHCVSTNLPSATRNCYLSTDNGSLVVQMTMAVVASDVLEFNCTYITNS</sequence>
<accession>A0ABY7AE12</accession>
<dbReference type="Gene3D" id="2.160.20.10">
    <property type="entry name" value="Single-stranded right-handed beta-helix, Pectin lyase-like"/>
    <property type="match status" value="1"/>
</dbReference>
<dbReference type="Gene3D" id="3.30.1910.20">
    <property type="entry name" value="asparaginyl-tRNA synthetase, N-terminal domain"/>
    <property type="match status" value="1"/>
</dbReference>
<organism evidence="1 2">
    <name type="scientific">Lacrimispora xylanolytica</name>
    <dbReference type="NCBI Taxonomy" id="29375"/>
    <lineage>
        <taxon>Bacteria</taxon>
        <taxon>Bacillati</taxon>
        <taxon>Bacillota</taxon>
        <taxon>Clostridia</taxon>
        <taxon>Lachnospirales</taxon>
        <taxon>Lachnospiraceae</taxon>
        <taxon>Lacrimispora</taxon>
    </lineage>
</organism>
<gene>
    <name evidence="1" type="ORF">OW255_04860</name>
</gene>
<evidence type="ECO:0000313" key="2">
    <source>
        <dbReference type="Proteomes" id="UP001163115"/>
    </source>
</evidence>
<dbReference type="EMBL" id="CP113524">
    <property type="protein sequence ID" value="WAJ24841.1"/>
    <property type="molecule type" value="Genomic_DNA"/>
</dbReference>
<dbReference type="SUPFAM" id="SSF51126">
    <property type="entry name" value="Pectin lyase-like"/>
    <property type="match status" value="2"/>
</dbReference>
<dbReference type="InterPro" id="IPR011050">
    <property type="entry name" value="Pectin_lyase_fold/virulence"/>
</dbReference>
<protein>
    <recommendedName>
        <fullName evidence="3">Pectin methylesterase-like acyl-CoA thioesterase</fullName>
    </recommendedName>
</protein>
<dbReference type="Proteomes" id="UP001163115">
    <property type="component" value="Chromosome"/>
</dbReference>
<proteinExistence type="predicted"/>
<dbReference type="RefSeq" id="WP_268115812.1">
    <property type="nucleotide sequence ID" value="NZ_CP113524.1"/>
</dbReference>
<dbReference type="InterPro" id="IPR012334">
    <property type="entry name" value="Pectin_lyas_fold"/>
</dbReference>
<keyword evidence="2" id="KW-1185">Reference proteome</keyword>